<organism evidence="1 2">
    <name type="scientific">Malassezia cuniculi</name>
    <dbReference type="NCBI Taxonomy" id="948313"/>
    <lineage>
        <taxon>Eukaryota</taxon>
        <taxon>Fungi</taxon>
        <taxon>Dikarya</taxon>
        <taxon>Basidiomycota</taxon>
        <taxon>Ustilaginomycotina</taxon>
        <taxon>Malasseziomycetes</taxon>
        <taxon>Malasseziales</taxon>
        <taxon>Malasseziaceae</taxon>
        <taxon>Malassezia</taxon>
    </lineage>
</organism>
<protein>
    <submittedName>
        <fullName evidence="1">Uncharacterized protein</fullName>
    </submittedName>
</protein>
<dbReference type="EMBL" id="CP119879">
    <property type="protein sequence ID" value="WFD35722.1"/>
    <property type="molecule type" value="Genomic_DNA"/>
</dbReference>
<name>A0AAF0EZR7_9BASI</name>
<keyword evidence="2" id="KW-1185">Reference proteome</keyword>
<proteinExistence type="predicted"/>
<reference evidence="1" key="1">
    <citation type="submission" date="2023-03" db="EMBL/GenBank/DDBJ databases">
        <title>Mating type loci evolution in Malassezia.</title>
        <authorList>
            <person name="Coelho M.A."/>
        </authorList>
    </citation>
    <scope>NUCLEOTIDE SEQUENCE</scope>
    <source>
        <strain evidence="1">CBS 11721</strain>
    </source>
</reference>
<dbReference type="Proteomes" id="UP001219933">
    <property type="component" value="Chromosome 3"/>
</dbReference>
<evidence type="ECO:0000313" key="1">
    <source>
        <dbReference type="EMBL" id="WFD35722.1"/>
    </source>
</evidence>
<evidence type="ECO:0000313" key="2">
    <source>
        <dbReference type="Proteomes" id="UP001219933"/>
    </source>
</evidence>
<sequence>MTKLQIEEASLTLAKPPQQLISMRLENMLFDLAAQQCRWRTMYEIVSAIPDGEVSSHMCRSYLQAHSKIASNPRTYNPSENSYCMYLARRFRDEMSMKLRIDKMHEAPPWLVDAALTHLSQAGRVKETVDLVNTYLTHAHGCNGLVVLERRKPRLMDENLIPGHRLLNHMLHACLKSGDSKQSMSLFLYYTHMSEDAETNPHFCIEPVNFSLILVLSSMKERSEAQVEAMLTFIKKAEQRWGLFRKTSHSQKAPTDIPSPLLIDLRPLTIILRRAFACNSQRLVRLILRFQYGLLHRESKWHESNPKGQVLRDSRNEYAITERWDTVLKSCVQRGYISNAHRLALRCLFRSIARTHAKKKK</sequence>
<accession>A0AAF0EZR7</accession>
<gene>
    <name evidence="1" type="ORF">MCUN1_002583</name>
</gene>
<dbReference type="AlphaFoldDB" id="A0AAF0EZR7"/>